<dbReference type="InterPro" id="IPR042201">
    <property type="entry name" value="FH2_Formin_sf"/>
</dbReference>
<dbReference type="InterPro" id="IPR051412">
    <property type="entry name" value="Formin_Homology_Diaphanous_sf"/>
</dbReference>
<dbReference type="AlphaFoldDB" id="A0A6G3MDV5"/>
<dbReference type="PANTHER" id="PTHR45691">
    <property type="entry name" value="PROTEIN DIAPHANOUS"/>
    <property type="match status" value="1"/>
</dbReference>
<name>A0A6G3MDV5_HENSL</name>
<accession>A0A6G3MDV5</accession>
<dbReference type="GO" id="GO:0030041">
    <property type="term" value="P:actin filament polymerization"/>
    <property type="evidence" value="ECO:0007669"/>
    <property type="project" value="TreeGrafter"/>
</dbReference>
<dbReference type="PROSITE" id="PS51444">
    <property type="entry name" value="FH2"/>
    <property type="match status" value="1"/>
</dbReference>
<evidence type="ECO:0000259" key="1">
    <source>
        <dbReference type="PROSITE" id="PS51444"/>
    </source>
</evidence>
<dbReference type="GO" id="GO:0005884">
    <property type="term" value="C:actin filament"/>
    <property type="evidence" value="ECO:0007669"/>
    <property type="project" value="TreeGrafter"/>
</dbReference>
<evidence type="ECO:0000313" key="2">
    <source>
        <dbReference type="EMBL" id="NDJ92197.1"/>
    </source>
</evidence>
<dbReference type="EMBL" id="GHBP01000211">
    <property type="protein sequence ID" value="NDJ92197.1"/>
    <property type="molecule type" value="Transcribed_RNA"/>
</dbReference>
<sequence length="205" mass="23566">MVVVRSACEEITHCNKLMDIFQIILLCGNYMNAGSRNEGSFGFELSFLNSLADTKTQSGSSFIHFLAEIIEEHYSQLIGFDKNLTSIQSAMKGLYILYLYTVNDDSVTKVVNQVAKTVSQLESNLSKFETPFNSDDKFPEILTDFHKKASEQLIILQEMFDNMKKSFDDICNYFSITTKFTIEEFFSLFNKFMEDWNVTVNFLLS</sequence>
<feature type="domain" description="FH2" evidence="1">
    <location>
        <begin position="1"/>
        <end position="205"/>
    </location>
</feature>
<dbReference type="InterPro" id="IPR015425">
    <property type="entry name" value="FH2_Formin"/>
</dbReference>
<proteinExistence type="predicted"/>
<protein>
    <submittedName>
        <fullName evidence="2">Protein diaphanous (Trinotate prediction)</fullName>
    </submittedName>
</protein>
<dbReference type="PANTHER" id="PTHR45691:SF1">
    <property type="entry name" value="FH2 DOMAIN-CONTAINING PROTEIN 1-RELATED"/>
    <property type="match status" value="1"/>
</dbReference>
<dbReference type="Pfam" id="PF02181">
    <property type="entry name" value="FH2"/>
    <property type="match status" value="1"/>
</dbReference>
<organism evidence="2">
    <name type="scientific">Henneguya salminicola</name>
    <name type="common">Myxosporean</name>
    <dbReference type="NCBI Taxonomy" id="69463"/>
    <lineage>
        <taxon>Eukaryota</taxon>
        <taxon>Metazoa</taxon>
        <taxon>Cnidaria</taxon>
        <taxon>Myxozoa</taxon>
        <taxon>Myxosporea</taxon>
        <taxon>Bivalvulida</taxon>
        <taxon>Platysporina</taxon>
        <taxon>Myxobolidae</taxon>
        <taxon>Henneguya</taxon>
    </lineage>
</organism>
<dbReference type="SUPFAM" id="SSF101447">
    <property type="entry name" value="Formin homology 2 domain (FH2 domain)"/>
    <property type="match status" value="1"/>
</dbReference>
<reference evidence="2" key="1">
    <citation type="submission" date="2018-11" db="EMBL/GenBank/DDBJ databases">
        <title>Henneguya salminicola genome and transcriptome.</title>
        <authorList>
            <person name="Yahalomi D."/>
            <person name="Atkinson S.D."/>
            <person name="Neuhof M."/>
            <person name="Chang E.S."/>
            <person name="Philippe H."/>
            <person name="Cartwright P."/>
            <person name="Bartholomew J.L."/>
            <person name="Huchon D."/>
        </authorList>
    </citation>
    <scope>NUCLEOTIDE SEQUENCE</scope>
    <source>
        <strain evidence="2">Hz1</strain>
        <tissue evidence="2">Whole</tissue>
    </source>
</reference>
<dbReference type="Gene3D" id="1.20.58.2220">
    <property type="entry name" value="Formin, FH2 domain"/>
    <property type="match status" value="1"/>
</dbReference>